<proteinExistence type="predicted"/>
<name>A0A1V6Y3Q0_PENNA</name>
<protein>
    <recommendedName>
        <fullName evidence="1">Fe2OG dioxygenase domain-containing protein</fullName>
    </recommendedName>
</protein>
<dbReference type="InterPro" id="IPR044862">
    <property type="entry name" value="Pro_4_hyd_alph_FE2OG_OXY"/>
</dbReference>
<accession>A0A1V6Y3Q0</accession>
<dbReference type="InterPro" id="IPR005123">
    <property type="entry name" value="Oxoglu/Fe-dep_dioxygenase_dom"/>
</dbReference>
<dbReference type="Gene3D" id="2.60.120.620">
    <property type="entry name" value="q2cbj1_9rhob like domain"/>
    <property type="match status" value="1"/>
</dbReference>
<evidence type="ECO:0000313" key="3">
    <source>
        <dbReference type="Proteomes" id="UP000191691"/>
    </source>
</evidence>
<dbReference type="AlphaFoldDB" id="A0A1V6Y3Q0"/>
<dbReference type="EMBL" id="MOOB01000038">
    <property type="protein sequence ID" value="OQE82007.1"/>
    <property type="molecule type" value="Genomic_DNA"/>
</dbReference>
<comment type="caution">
    <text evidence="2">The sequence shown here is derived from an EMBL/GenBank/DDBJ whole genome shotgun (WGS) entry which is preliminary data.</text>
</comment>
<evidence type="ECO:0000313" key="2">
    <source>
        <dbReference type="EMBL" id="OQE82007.1"/>
    </source>
</evidence>
<feature type="domain" description="Fe2OG dioxygenase" evidence="1">
    <location>
        <begin position="119"/>
        <end position="217"/>
    </location>
</feature>
<dbReference type="PANTHER" id="PTHR33099:SF7">
    <property type="entry name" value="MYND-TYPE DOMAIN-CONTAINING PROTEIN"/>
    <property type="match status" value="1"/>
</dbReference>
<sequence length="940" mass="105589">MATFTVDGGGPVGIKKELYEALDAIESSGTFASQGELPHVDPQIKVQDVSAISLPLQESQVRQMMEQAHQAPYGKGSETLVDTAVRNTLELNADQFELGNPDWDDYIKQACTCVAQDLGVDSPVSAELYKMLIYEKGAMFKPHTDTEKAPGMFATLVIGLPSPFEGGEVAVKHQGKKTILTTLQHGFSYVSWYSDVVHEVLPVRSGYRWVLTYNLCIDPSRPCPTACLHTDEARHLHRILKAWLNQNTRGERKLSHAYYRLDHEYTQANISPNALKGRDLASVHLLKEISNDLNLEIFLAAIVKRQMGSCRYDDHYNRKSYRSYKPYYDNIYFGNYDVGHRGRSGGIHDLEEIIDTSYEIDTLMCFDVDPEEDYLGYQGNWAVAIVPRDSIAHFLKVSTEKDALYISSARQGNKASVIGYLAKSLVHTPDDQFLIKTLKDLCREVWTVSESEPPGSYRPPRIVLPEAVIIKVLQVAIISKDQDFVKDAMDRHEGNLSLDLFTWAQEQIAAGLITFDTIKDSVLRAILTFPVLWKRQVAVNNFVPPNESMSDDVRSFVQRVHNIILEMIPQQDLGCQDGHAVVDMIPGYHDFSYLSSRVAPLVEARLSAIPFMFAFLSRLDQRTTDGAFPTEDGTNLYKQVAKLFVDTIDVRTLTSDGDEWSAAKAARLAYFIQEPRPASLPKSSVVTHEILAKFFSTLIRTTSDSDSIVGVLSRRICSRAPAIEASTFHSLWLPFLHALVRVCKANSIPTSMPDYQQIFAAILKAYVNNYVGERPSHDGNYVRPTVRHCCADCSSLNRFLSDPAQTVGRFSVNQKRRQHLHRRLDAAGIDCTHETERLGSPQTLIVTKSFRHHERVFAAWGRRKAEARVKLREFNKRDLTAWFGEEYEGLMGMVGHGASSGRRPARTVPLLSRSLAPGLPEQTRSRKRKAADIDVVDLTG</sequence>
<dbReference type="Proteomes" id="UP000191691">
    <property type="component" value="Unassembled WGS sequence"/>
</dbReference>
<reference evidence="3" key="1">
    <citation type="journal article" date="2017" name="Nat. Microbiol.">
        <title>Global analysis of biosynthetic gene clusters reveals vast potential of secondary metabolite production in Penicillium species.</title>
        <authorList>
            <person name="Nielsen J.C."/>
            <person name="Grijseels S."/>
            <person name="Prigent S."/>
            <person name="Ji B."/>
            <person name="Dainat J."/>
            <person name="Nielsen K.F."/>
            <person name="Frisvad J.C."/>
            <person name="Workman M."/>
            <person name="Nielsen J."/>
        </authorList>
    </citation>
    <scope>NUCLEOTIDE SEQUENCE [LARGE SCALE GENOMIC DNA]</scope>
    <source>
        <strain evidence="3">IBT 13039</strain>
    </source>
</reference>
<dbReference type="Pfam" id="PF13640">
    <property type="entry name" value="2OG-FeII_Oxy_3"/>
    <property type="match status" value="1"/>
</dbReference>
<evidence type="ECO:0000259" key="1">
    <source>
        <dbReference type="PROSITE" id="PS51471"/>
    </source>
</evidence>
<keyword evidence="3" id="KW-1185">Reference proteome</keyword>
<dbReference type="PANTHER" id="PTHR33099">
    <property type="entry name" value="FE2OG DIOXYGENASE DOMAIN-CONTAINING PROTEIN"/>
    <property type="match status" value="1"/>
</dbReference>
<organism evidence="2 3">
    <name type="scientific">Penicillium nalgiovense</name>
    <dbReference type="NCBI Taxonomy" id="60175"/>
    <lineage>
        <taxon>Eukaryota</taxon>
        <taxon>Fungi</taxon>
        <taxon>Dikarya</taxon>
        <taxon>Ascomycota</taxon>
        <taxon>Pezizomycotina</taxon>
        <taxon>Eurotiomycetes</taxon>
        <taxon>Eurotiomycetidae</taxon>
        <taxon>Eurotiales</taxon>
        <taxon>Aspergillaceae</taxon>
        <taxon>Penicillium</taxon>
    </lineage>
</organism>
<dbReference type="PROSITE" id="PS51471">
    <property type="entry name" value="FE2OG_OXY"/>
    <property type="match status" value="1"/>
</dbReference>
<gene>
    <name evidence="2" type="ORF">PENNAL_c0038G11113</name>
</gene>
<dbReference type="OMA" id="PTACLHT"/>